<keyword evidence="2" id="KW-0217">Developmental protein</keyword>
<evidence type="ECO:0000256" key="2">
    <source>
        <dbReference type="ARBA" id="ARBA00022473"/>
    </source>
</evidence>
<dbReference type="PANTHER" id="PTHR31929">
    <property type="entry name" value="SAUR-LIKE AUXIN-RESPONSIVE PROTEIN FAMILY-RELATED"/>
    <property type="match status" value="1"/>
</dbReference>
<comment type="caution">
    <text evidence="4">The sequence shown here is derived from an EMBL/GenBank/DDBJ whole genome shotgun (WGS) entry which is preliminary data.</text>
</comment>
<keyword evidence="5" id="KW-1185">Reference proteome</keyword>
<evidence type="ECO:0008006" key="6">
    <source>
        <dbReference type="Google" id="ProtNLM"/>
    </source>
</evidence>
<evidence type="ECO:0000313" key="5">
    <source>
        <dbReference type="Proteomes" id="UP001345219"/>
    </source>
</evidence>
<gene>
    <name evidence="4" type="ORF">SAY87_007332</name>
</gene>
<dbReference type="GO" id="GO:0009733">
    <property type="term" value="P:response to auxin"/>
    <property type="evidence" value="ECO:0007669"/>
    <property type="project" value="InterPro"/>
</dbReference>
<dbReference type="InterPro" id="IPR003676">
    <property type="entry name" value="SAUR_fam"/>
</dbReference>
<dbReference type="AlphaFoldDB" id="A0AAN7Q5J1"/>
<sequence>MGIHLRSITATAKQALRLQSLAWRSTSTSPDRHVPRGHVTVYVEDIDDQKVQRRERFLVPVAYLNQPLFRGLLARAEEEFGFDHPPGGLTIPCREDAFWEITSQLHASRSRKRD</sequence>
<evidence type="ECO:0000313" key="4">
    <source>
        <dbReference type="EMBL" id="KAK4757205.1"/>
    </source>
</evidence>
<dbReference type="Proteomes" id="UP001345219">
    <property type="component" value="Chromosome 6"/>
</dbReference>
<proteinExistence type="inferred from homology"/>
<keyword evidence="3" id="KW-0341">Growth regulation</keyword>
<accession>A0AAN7Q5J1</accession>
<evidence type="ECO:0000256" key="1">
    <source>
        <dbReference type="ARBA" id="ARBA00006974"/>
    </source>
</evidence>
<dbReference type="Pfam" id="PF02519">
    <property type="entry name" value="Auxin_inducible"/>
    <property type="match status" value="1"/>
</dbReference>
<protein>
    <recommendedName>
        <fullName evidence="6">Small auxin up regulated protein</fullName>
    </recommendedName>
</protein>
<organism evidence="4 5">
    <name type="scientific">Trapa incisa</name>
    <dbReference type="NCBI Taxonomy" id="236973"/>
    <lineage>
        <taxon>Eukaryota</taxon>
        <taxon>Viridiplantae</taxon>
        <taxon>Streptophyta</taxon>
        <taxon>Embryophyta</taxon>
        <taxon>Tracheophyta</taxon>
        <taxon>Spermatophyta</taxon>
        <taxon>Magnoliopsida</taxon>
        <taxon>eudicotyledons</taxon>
        <taxon>Gunneridae</taxon>
        <taxon>Pentapetalae</taxon>
        <taxon>rosids</taxon>
        <taxon>malvids</taxon>
        <taxon>Myrtales</taxon>
        <taxon>Lythraceae</taxon>
        <taxon>Trapa</taxon>
    </lineage>
</organism>
<dbReference type="EMBL" id="JAXIOK010000013">
    <property type="protein sequence ID" value="KAK4757205.1"/>
    <property type="molecule type" value="Genomic_DNA"/>
</dbReference>
<reference evidence="4 5" key="1">
    <citation type="journal article" date="2023" name="Hortic Res">
        <title>Pangenome of water caltrop reveals structural variations and asymmetric subgenome divergence after allopolyploidization.</title>
        <authorList>
            <person name="Zhang X."/>
            <person name="Chen Y."/>
            <person name="Wang L."/>
            <person name="Yuan Y."/>
            <person name="Fang M."/>
            <person name="Shi L."/>
            <person name="Lu R."/>
            <person name="Comes H.P."/>
            <person name="Ma Y."/>
            <person name="Chen Y."/>
            <person name="Huang G."/>
            <person name="Zhou Y."/>
            <person name="Zheng Z."/>
            <person name="Qiu Y."/>
        </authorList>
    </citation>
    <scope>NUCLEOTIDE SEQUENCE [LARGE SCALE GENOMIC DNA]</scope>
    <source>
        <tissue evidence="4">Roots</tissue>
    </source>
</reference>
<name>A0AAN7Q5J1_9MYRT</name>
<comment type="similarity">
    <text evidence="1">Belongs to the ARG7 family.</text>
</comment>
<evidence type="ECO:0000256" key="3">
    <source>
        <dbReference type="ARBA" id="ARBA00022604"/>
    </source>
</evidence>